<dbReference type="EMBL" id="KQ416064">
    <property type="protein sequence ID" value="KOF98864.1"/>
    <property type="molecule type" value="Genomic_DNA"/>
</dbReference>
<reference evidence="1" key="1">
    <citation type="submission" date="2015-07" db="EMBL/GenBank/DDBJ databases">
        <title>MeaNS - Measles Nucleotide Surveillance Program.</title>
        <authorList>
            <person name="Tran T."/>
            <person name="Druce J."/>
        </authorList>
    </citation>
    <scope>NUCLEOTIDE SEQUENCE</scope>
    <source>
        <strain evidence="1">UCB-OBI-ISO-001</strain>
        <tissue evidence="1">Gonad</tissue>
    </source>
</reference>
<protein>
    <submittedName>
        <fullName evidence="1">Uncharacterized protein</fullName>
    </submittedName>
</protein>
<proteinExistence type="predicted"/>
<sequence>MHVSGAVADIVEGECAIGDSTKIVRDIVNTVALHFNNLPESQQSYRDFGKICNSVGKEKLPPKLTSKSATADHIEVSNTREATLRSNFNKLAAAQINHRQMFNRCKGEKN</sequence>
<dbReference type="AlphaFoldDB" id="A0A0L8IBT5"/>
<evidence type="ECO:0000313" key="1">
    <source>
        <dbReference type="EMBL" id="KOF98864.1"/>
    </source>
</evidence>
<accession>A0A0L8IBT5</accession>
<organism evidence="1">
    <name type="scientific">Octopus bimaculoides</name>
    <name type="common">California two-spotted octopus</name>
    <dbReference type="NCBI Taxonomy" id="37653"/>
    <lineage>
        <taxon>Eukaryota</taxon>
        <taxon>Metazoa</taxon>
        <taxon>Spiralia</taxon>
        <taxon>Lophotrochozoa</taxon>
        <taxon>Mollusca</taxon>
        <taxon>Cephalopoda</taxon>
        <taxon>Coleoidea</taxon>
        <taxon>Octopodiformes</taxon>
        <taxon>Octopoda</taxon>
        <taxon>Incirrata</taxon>
        <taxon>Octopodidae</taxon>
        <taxon>Octopus</taxon>
    </lineage>
</organism>
<gene>
    <name evidence="1" type="ORF">OCBIM_22022263mg</name>
</gene>
<name>A0A0L8IBT5_OCTBM</name>